<accession>A0A1B7IQK7</accession>
<keyword evidence="3" id="KW-1185">Reference proteome</keyword>
<feature type="chain" id="PRO_5008594270" description="YdgH/BhsA/McbA-like domain-containing protein" evidence="1">
    <location>
        <begin position="23"/>
        <end position="106"/>
    </location>
</feature>
<dbReference type="RefSeq" id="WP_064558991.1">
    <property type="nucleotide sequence ID" value="NZ_LXER01000017.1"/>
</dbReference>
<evidence type="ECO:0000313" key="3">
    <source>
        <dbReference type="Proteomes" id="UP000078410"/>
    </source>
</evidence>
<dbReference type="PATRIC" id="fig|1354251.4.peg.1978"/>
<sequence>MKKLMFGPIVLAAALLSGCATEMSDRASHVQIIDQAQASQYQFVANVTGTSSLSGVSRQTGYQNAIYEALDKAAGIGAQYVVIDPKSSPSYWATGQVVRATAYKNK</sequence>
<dbReference type="EMBL" id="LXER01000017">
    <property type="protein sequence ID" value="OAT32024.1"/>
    <property type="molecule type" value="Genomic_DNA"/>
</dbReference>
<reference evidence="2 3" key="1">
    <citation type="submission" date="2016-04" db="EMBL/GenBank/DDBJ databases">
        <title>ATOL: Assembling a taxonomically balanced genome-scale reconstruction of the evolutionary history of the Enterobacteriaceae.</title>
        <authorList>
            <person name="Plunkett G.III."/>
            <person name="Neeno-Eckwall E.C."/>
            <person name="Glasner J.D."/>
            <person name="Perna N.T."/>
        </authorList>
    </citation>
    <scope>NUCLEOTIDE SEQUENCE [LARGE SCALE GENOMIC DNA]</scope>
    <source>
        <strain evidence="2 3">ATCC 51605</strain>
    </source>
</reference>
<proteinExistence type="predicted"/>
<protein>
    <recommendedName>
        <fullName evidence="4">YdgH/BhsA/McbA-like domain-containing protein</fullName>
    </recommendedName>
</protein>
<name>A0A1B7IQK7_9ENTR</name>
<dbReference type="OrthoDB" id="6636696at2"/>
<gene>
    <name evidence="2" type="ORF">M975_1916</name>
</gene>
<evidence type="ECO:0008006" key="4">
    <source>
        <dbReference type="Google" id="ProtNLM"/>
    </source>
</evidence>
<organism evidence="2 3">
    <name type="scientific">Buttiauxella brennerae ATCC 51605</name>
    <dbReference type="NCBI Taxonomy" id="1354251"/>
    <lineage>
        <taxon>Bacteria</taxon>
        <taxon>Pseudomonadati</taxon>
        <taxon>Pseudomonadota</taxon>
        <taxon>Gammaproteobacteria</taxon>
        <taxon>Enterobacterales</taxon>
        <taxon>Enterobacteriaceae</taxon>
        <taxon>Buttiauxella</taxon>
    </lineage>
</organism>
<feature type="signal peptide" evidence="1">
    <location>
        <begin position="1"/>
        <end position="22"/>
    </location>
</feature>
<comment type="caution">
    <text evidence="2">The sequence shown here is derived from an EMBL/GenBank/DDBJ whole genome shotgun (WGS) entry which is preliminary data.</text>
</comment>
<dbReference type="Proteomes" id="UP000078410">
    <property type="component" value="Unassembled WGS sequence"/>
</dbReference>
<evidence type="ECO:0000313" key="2">
    <source>
        <dbReference type="EMBL" id="OAT32024.1"/>
    </source>
</evidence>
<dbReference type="PROSITE" id="PS51257">
    <property type="entry name" value="PROKAR_LIPOPROTEIN"/>
    <property type="match status" value="1"/>
</dbReference>
<keyword evidence="1" id="KW-0732">Signal</keyword>
<dbReference type="AlphaFoldDB" id="A0A1B7IQK7"/>
<evidence type="ECO:0000256" key="1">
    <source>
        <dbReference type="SAM" id="SignalP"/>
    </source>
</evidence>